<evidence type="ECO:0000313" key="2">
    <source>
        <dbReference type="EMBL" id="RKE90017.1"/>
    </source>
</evidence>
<evidence type="ECO:0000313" key="4">
    <source>
        <dbReference type="Proteomes" id="UP000658202"/>
    </source>
</evidence>
<reference evidence="4" key="3">
    <citation type="journal article" date="2019" name="Int. J. Syst. Evol. Microbiol.">
        <title>The Global Catalogue of Microorganisms (GCM) 10K type strain sequencing project: providing services to taxonomists for standard genome sequencing and annotation.</title>
        <authorList>
            <consortium name="The Broad Institute Genomics Platform"/>
            <consortium name="The Broad Institute Genome Sequencing Center for Infectious Disease"/>
            <person name="Wu L."/>
            <person name="Ma J."/>
        </authorList>
    </citation>
    <scope>NUCLEOTIDE SEQUENCE [LARGE SCALE GENOMIC DNA]</scope>
    <source>
        <strain evidence="4">CCM 8490</strain>
    </source>
</reference>
<proteinExistence type="predicted"/>
<reference evidence="2 3" key="2">
    <citation type="submission" date="2018-09" db="EMBL/GenBank/DDBJ databases">
        <title>Genomic Encyclopedia of Archaeal and Bacterial Type Strains, Phase II (KMG-II): from individual species to whole genera.</title>
        <authorList>
            <person name="Goeker M."/>
        </authorList>
    </citation>
    <scope>NUCLEOTIDE SEQUENCE [LARGE SCALE GENOMIC DNA]</scope>
    <source>
        <strain evidence="2 3">DSM 27620</strain>
    </source>
</reference>
<evidence type="ECO:0000313" key="1">
    <source>
        <dbReference type="EMBL" id="GGG47131.1"/>
    </source>
</evidence>
<gene>
    <name evidence="2" type="ORF">BXY58_0602</name>
    <name evidence="1" type="ORF">GCM10007332_05770</name>
</gene>
<keyword evidence="4" id="KW-1185">Reference proteome</keyword>
<protein>
    <submittedName>
        <fullName evidence="2">Uncharacterized protein</fullName>
    </submittedName>
</protein>
<evidence type="ECO:0000313" key="3">
    <source>
        <dbReference type="Proteomes" id="UP000285906"/>
    </source>
</evidence>
<sequence length="158" mass="18644">MTPRKELFIAVKDALKTIPQLEYVDLYRKQFENDGKDFGQYYTAALIRLSSIKYETMTEQNQEGNTLIDVIFYCKDGWMHQHNKTTDPNDGLTEIDLLDAIAEKLQFLKGEQFKPLHQTEDETEDISMSPMMSYRQSFKTMIYRRLSPKYHNQKLNLS</sequence>
<dbReference type="AlphaFoldDB" id="A0A420DEF2"/>
<dbReference type="Proteomes" id="UP000658202">
    <property type="component" value="Unassembled WGS sequence"/>
</dbReference>
<dbReference type="EMBL" id="RAQH01000001">
    <property type="protein sequence ID" value="RKE90017.1"/>
    <property type="molecule type" value="Genomic_DNA"/>
</dbReference>
<name>A0A420DEF2_9FLAO</name>
<dbReference type="Proteomes" id="UP000285906">
    <property type="component" value="Unassembled WGS sequence"/>
</dbReference>
<reference evidence="1" key="1">
    <citation type="journal article" date="2014" name="Int. J. Syst. Evol. Microbiol.">
        <title>Complete genome of a new Firmicutes species belonging to the dominant human colonic microbiota ('Ruminococcus bicirculans') reveals two chromosomes and a selective capacity to utilize plant glucans.</title>
        <authorList>
            <consortium name="NISC Comparative Sequencing Program"/>
            <person name="Wegmann U."/>
            <person name="Louis P."/>
            <person name="Goesmann A."/>
            <person name="Henrissat B."/>
            <person name="Duncan S.H."/>
            <person name="Flint H.J."/>
        </authorList>
    </citation>
    <scope>NUCLEOTIDE SEQUENCE</scope>
    <source>
        <strain evidence="1">CCM 8490</strain>
    </source>
</reference>
<dbReference type="OrthoDB" id="1358250at2"/>
<comment type="caution">
    <text evidence="2">The sequence shown here is derived from an EMBL/GenBank/DDBJ whole genome shotgun (WGS) entry which is preliminary data.</text>
</comment>
<dbReference type="EMBL" id="BMCW01000001">
    <property type="protein sequence ID" value="GGG47131.1"/>
    <property type="molecule type" value="Genomic_DNA"/>
</dbReference>
<accession>A0A420DEF2</accession>
<dbReference type="RefSeq" id="WP_120212297.1">
    <property type="nucleotide sequence ID" value="NZ_BMCW01000001.1"/>
</dbReference>
<organism evidence="2 3">
    <name type="scientific">Epilithonimonas arachidiradicis</name>
    <dbReference type="NCBI Taxonomy" id="1617282"/>
    <lineage>
        <taxon>Bacteria</taxon>
        <taxon>Pseudomonadati</taxon>
        <taxon>Bacteroidota</taxon>
        <taxon>Flavobacteriia</taxon>
        <taxon>Flavobacteriales</taxon>
        <taxon>Weeksellaceae</taxon>
        <taxon>Chryseobacterium group</taxon>
        <taxon>Epilithonimonas</taxon>
    </lineage>
</organism>
<reference evidence="1" key="4">
    <citation type="submission" date="2024-05" db="EMBL/GenBank/DDBJ databases">
        <authorList>
            <person name="Sun Q."/>
            <person name="Sedlacek I."/>
        </authorList>
    </citation>
    <scope>NUCLEOTIDE SEQUENCE</scope>
    <source>
        <strain evidence="1">CCM 8490</strain>
    </source>
</reference>